<reference evidence="1 2" key="1">
    <citation type="journal article" date="2015" name="Int. J. Syst. Evol. Microbiol.">
        <title>Halomonas salicampi sp. nov., a halotolerant and alkalitolerant bacterium isolated from a saltern soil.</title>
        <authorList>
            <person name="Lee J.C."/>
            <person name="Kim Y.S."/>
            <person name="Yun B.S."/>
            <person name="Whang K.S."/>
        </authorList>
    </citation>
    <scope>NUCLEOTIDE SEQUENCE [LARGE SCALE GENOMIC DNA]</scope>
    <source>
        <strain evidence="1 2">BH103</strain>
    </source>
</reference>
<evidence type="ECO:0000313" key="1">
    <source>
        <dbReference type="EMBL" id="NYS60718.1"/>
    </source>
</evidence>
<protein>
    <submittedName>
        <fullName evidence="1">Uncharacterized protein</fullName>
    </submittedName>
</protein>
<organism evidence="1 2">
    <name type="scientific">Vreelandella salicampi</name>
    <dbReference type="NCBI Taxonomy" id="1449798"/>
    <lineage>
        <taxon>Bacteria</taxon>
        <taxon>Pseudomonadati</taxon>
        <taxon>Pseudomonadota</taxon>
        <taxon>Gammaproteobacteria</taxon>
        <taxon>Oceanospirillales</taxon>
        <taxon>Halomonadaceae</taxon>
        <taxon>Vreelandella</taxon>
    </lineage>
</organism>
<keyword evidence="2" id="KW-1185">Reference proteome</keyword>
<comment type="caution">
    <text evidence="1">The sequence shown here is derived from an EMBL/GenBank/DDBJ whole genome shotgun (WGS) entry which is preliminary data.</text>
</comment>
<proteinExistence type="predicted"/>
<accession>A0A7Z0LKS1</accession>
<sequence>MSKEQKWTQFEYPKNMITTMISLEDAIKSQYLNGIECTPENLANPEIRDFTYHLKHILYNFLEGIEGHNETRIESTFFIETEGEHENKYIGILFLEDKPNHEALTKKLATIAYEIAHRVVAQTDISNSSYTQHTLPEEEMFIQEQSDKFINKNKGRNIKHGFSVSPKIKNAQNQEINICVNGKYCEPKSENPDSNSIEGYALPAGYDEYDNTISLYSIDSDNKISSKPFTLTSKHPDHFMTIAKAKIEGGILYYTGECLEETKCGKKQKTYSILTLSIYDESDPLDNYSLQPT</sequence>
<evidence type="ECO:0000313" key="2">
    <source>
        <dbReference type="Proteomes" id="UP000586119"/>
    </source>
</evidence>
<dbReference type="AlphaFoldDB" id="A0A7Z0LKS1"/>
<dbReference type="Proteomes" id="UP000586119">
    <property type="component" value="Unassembled WGS sequence"/>
</dbReference>
<dbReference type="EMBL" id="JACCDF010000005">
    <property type="protein sequence ID" value="NYS60718.1"/>
    <property type="molecule type" value="Genomic_DNA"/>
</dbReference>
<gene>
    <name evidence="1" type="ORF">HZS81_08080</name>
</gene>
<dbReference type="RefSeq" id="WP_179930045.1">
    <property type="nucleotide sequence ID" value="NZ_JACCDF010000005.1"/>
</dbReference>
<name>A0A7Z0LKS1_9GAMM</name>